<protein>
    <submittedName>
        <fullName evidence="1">Uncharacterized protein</fullName>
    </submittedName>
</protein>
<accession>A0ABR4UKL2</accession>
<sequence>MNKYNIIGPGFKIRFFFCSKKKDFYKNLNFHPLEGRQKFTGFLTGWFKKTIYKLSHPINHTEIVINHTP</sequence>
<dbReference type="Proteomes" id="UP000028719">
    <property type="component" value="Unassembled WGS sequence"/>
</dbReference>
<name>A0ABR4UKL2_9FLAO</name>
<keyword evidence="2" id="KW-1185">Reference proteome</keyword>
<proteinExistence type="predicted"/>
<gene>
    <name evidence="1" type="ORF">IW16_15335</name>
</gene>
<dbReference type="EMBL" id="JPRI01000005">
    <property type="protein sequence ID" value="KFF25377.1"/>
    <property type="molecule type" value="Genomic_DNA"/>
</dbReference>
<comment type="caution">
    <text evidence="1">The sequence shown here is derived from an EMBL/GenBank/DDBJ whole genome shotgun (WGS) entry which is preliminary data.</text>
</comment>
<reference evidence="1 2" key="1">
    <citation type="submission" date="2014-07" db="EMBL/GenBank/DDBJ databases">
        <title>Genome of Chryseobacterium vrystaatense LMG 22846.</title>
        <authorList>
            <person name="Pipes S.E."/>
            <person name="Stropko S.J."/>
            <person name="Newman J.D."/>
        </authorList>
    </citation>
    <scope>NUCLEOTIDE SEQUENCE [LARGE SCALE GENOMIC DNA]</scope>
    <source>
        <strain evidence="1 2">LMG 22846</strain>
    </source>
</reference>
<evidence type="ECO:0000313" key="2">
    <source>
        <dbReference type="Proteomes" id="UP000028719"/>
    </source>
</evidence>
<evidence type="ECO:0000313" key="1">
    <source>
        <dbReference type="EMBL" id="KFF25377.1"/>
    </source>
</evidence>
<organism evidence="1 2">
    <name type="scientific">Chryseobacterium vrystaatense</name>
    <dbReference type="NCBI Taxonomy" id="307480"/>
    <lineage>
        <taxon>Bacteria</taxon>
        <taxon>Pseudomonadati</taxon>
        <taxon>Bacteroidota</taxon>
        <taxon>Flavobacteriia</taxon>
        <taxon>Flavobacteriales</taxon>
        <taxon>Weeksellaceae</taxon>
        <taxon>Chryseobacterium group</taxon>
        <taxon>Chryseobacterium</taxon>
    </lineage>
</organism>